<evidence type="ECO:0000256" key="2">
    <source>
        <dbReference type="ARBA" id="ARBA00023054"/>
    </source>
</evidence>
<organism evidence="4 5">
    <name type="scientific">Limulus polyphemus</name>
    <name type="common">Atlantic horseshoe crab</name>
    <dbReference type="NCBI Taxonomy" id="6850"/>
    <lineage>
        <taxon>Eukaryota</taxon>
        <taxon>Metazoa</taxon>
        <taxon>Ecdysozoa</taxon>
        <taxon>Arthropoda</taxon>
        <taxon>Chelicerata</taxon>
        <taxon>Merostomata</taxon>
        <taxon>Xiphosura</taxon>
        <taxon>Limulidae</taxon>
        <taxon>Limulus</taxon>
    </lineage>
</organism>
<keyword evidence="4" id="KW-1185">Reference proteome</keyword>
<feature type="compositionally biased region" description="Polar residues" evidence="3">
    <location>
        <begin position="234"/>
        <end position="256"/>
    </location>
</feature>
<evidence type="ECO:0000256" key="1">
    <source>
        <dbReference type="ARBA" id="ARBA00005702"/>
    </source>
</evidence>
<keyword evidence="2" id="KW-0175">Coiled coil</keyword>
<comment type="similarity">
    <text evidence="1">Belongs to the TPD52 family.</text>
</comment>
<sequence length="256" mass="29248">MERHSSLEEDYYEEPGMFDFTGHSCAFTEATVRNGQVVVRYDDLTKPFSMTSEEEEKYQNFLKLASAEEMEELDVGEEDKTYERKPSIQESEASSTSEDLEDKAKQEAEWREELSKIDYEITGIREVLAYKLKRSSELKHKLGITPWKGFKEDMEQGIRQIQESYQRTSQTLKQAGEKTSAALGNIGSSVSKKFGEVKNSQTFKTIEEKVETAYESVKSRIPRSKNDNLHDVKYTSNSIGTTDQAASPENTVEQEP</sequence>
<protein>
    <submittedName>
        <fullName evidence="5">Tumor protein D52-like isoform X1</fullName>
    </submittedName>
</protein>
<evidence type="ECO:0000313" key="4">
    <source>
        <dbReference type="Proteomes" id="UP000694941"/>
    </source>
</evidence>
<feature type="region of interest" description="Disordered" evidence="3">
    <location>
        <begin position="217"/>
        <end position="256"/>
    </location>
</feature>
<feature type="region of interest" description="Disordered" evidence="3">
    <location>
        <begin position="69"/>
        <end position="107"/>
    </location>
</feature>
<gene>
    <name evidence="5" type="primary">LOC106464655</name>
</gene>
<proteinExistence type="inferred from homology"/>
<accession>A0ABM1BEC0</accession>
<name>A0ABM1BEC0_LIMPO</name>
<dbReference type="PANTHER" id="PTHR19307">
    <property type="entry name" value="TUMOR PROTEIN D52"/>
    <property type="match status" value="1"/>
</dbReference>
<evidence type="ECO:0000313" key="5">
    <source>
        <dbReference type="RefSeq" id="XP_013780269.1"/>
    </source>
</evidence>
<dbReference type="InterPro" id="IPR007327">
    <property type="entry name" value="TPD52"/>
</dbReference>
<dbReference type="Pfam" id="PF04201">
    <property type="entry name" value="TPD52"/>
    <property type="match status" value="1"/>
</dbReference>
<reference evidence="5" key="1">
    <citation type="submission" date="2025-08" db="UniProtKB">
        <authorList>
            <consortium name="RefSeq"/>
        </authorList>
    </citation>
    <scope>IDENTIFICATION</scope>
    <source>
        <tissue evidence="5">Muscle</tissue>
    </source>
</reference>
<dbReference type="RefSeq" id="XP_013780269.1">
    <property type="nucleotide sequence ID" value="XM_013924815.2"/>
</dbReference>
<feature type="compositionally biased region" description="Polar residues" evidence="3">
    <location>
        <begin position="88"/>
        <end position="97"/>
    </location>
</feature>
<evidence type="ECO:0000256" key="3">
    <source>
        <dbReference type="SAM" id="MobiDB-lite"/>
    </source>
</evidence>
<dbReference type="PANTHER" id="PTHR19307:SF14">
    <property type="entry name" value="TUMOR PROTEIN D52"/>
    <property type="match status" value="1"/>
</dbReference>
<feature type="compositionally biased region" description="Basic and acidic residues" evidence="3">
    <location>
        <begin position="224"/>
        <end position="233"/>
    </location>
</feature>
<dbReference type="Proteomes" id="UP000694941">
    <property type="component" value="Unplaced"/>
</dbReference>
<feature type="compositionally biased region" description="Basic and acidic residues" evidence="3">
    <location>
        <begin position="78"/>
        <end position="87"/>
    </location>
</feature>
<dbReference type="GeneID" id="106464655"/>